<evidence type="ECO:0000256" key="3">
    <source>
        <dbReference type="ARBA" id="ARBA00023125"/>
    </source>
</evidence>
<name>A0A161PJP3_9BACI</name>
<reference evidence="6" key="1">
    <citation type="submission" date="2016-02" db="EMBL/GenBank/DDBJ databases">
        <title>Genome sequence of Bacillus trypoxylicola KCTC 13244(T).</title>
        <authorList>
            <person name="Jeong H."/>
            <person name="Park S.-H."/>
            <person name="Choi S.-K."/>
        </authorList>
    </citation>
    <scope>NUCLEOTIDE SEQUENCE [LARGE SCALE GENOMIC DNA]</scope>
    <source>
        <strain evidence="6">KCTC 13244</strain>
    </source>
</reference>
<dbReference type="GO" id="GO:0003677">
    <property type="term" value="F:DNA binding"/>
    <property type="evidence" value="ECO:0007669"/>
    <property type="project" value="UniProtKB-KW"/>
</dbReference>
<dbReference type="SUPFAM" id="SSF53850">
    <property type="entry name" value="Periplasmic binding protein-like II"/>
    <property type="match status" value="1"/>
</dbReference>
<dbReference type="EMBL" id="LTAO01000023">
    <property type="protein sequence ID" value="KYG29531.1"/>
    <property type="molecule type" value="Genomic_DNA"/>
</dbReference>
<dbReference type="PROSITE" id="PS50931">
    <property type="entry name" value="HTH_LYSR"/>
    <property type="match status" value="1"/>
</dbReference>
<dbReference type="PANTHER" id="PTHR30419">
    <property type="entry name" value="HTH-TYPE TRANSCRIPTIONAL REGULATOR YBHD"/>
    <property type="match status" value="1"/>
</dbReference>
<keyword evidence="2" id="KW-0805">Transcription regulation</keyword>
<dbReference type="GO" id="GO:0003700">
    <property type="term" value="F:DNA-binding transcription factor activity"/>
    <property type="evidence" value="ECO:0007669"/>
    <property type="project" value="InterPro"/>
</dbReference>
<evidence type="ECO:0000313" key="6">
    <source>
        <dbReference type="EMBL" id="KYG29531.1"/>
    </source>
</evidence>
<gene>
    <name evidence="6" type="ORF">AZF04_08400</name>
</gene>
<dbReference type="InterPro" id="IPR000847">
    <property type="entry name" value="LysR_HTH_N"/>
</dbReference>
<evidence type="ECO:0000256" key="1">
    <source>
        <dbReference type="ARBA" id="ARBA00009437"/>
    </source>
</evidence>
<comment type="caution">
    <text evidence="6">The sequence shown here is derived from an EMBL/GenBank/DDBJ whole genome shotgun (WGS) entry which is preliminary data.</text>
</comment>
<keyword evidence="7" id="KW-1185">Reference proteome</keyword>
<dbReference type="FunFam" id="1.10.10.10:FF:000001">
    <property type="entry name" value="LysR family transcriptional regulator"/>
    <property type="match status" value="1"/>
</dbReference>
<dbReference type="Proteomes" id="UP000075806">
    <property type="component" value="Unassembled WGS sequence"/>
</dbReference>
<dbReference type="InterPro" id="IPR005119">
    <property type="entry name" value="LysR_subst-bd"/>
</dbReference>
<dbReference type="Gene3D" id="1.10.10.10">
    <property type="entry name" value="Winged helix-like DNA-binding domain superfamily/Winged helix DNA-binding domain"/>
    <property type="match status" value="1"/>
</dbReference>
<dbReference type="Pfam" id="PF00126">
    <property type="entry name" value="HTH_1"/>
    <property type="match status" value="1"/>
</dbReference>
<dbReference type="Pfam" id="PF03466">
    <property type="entry name" value="LysR_substrate"/>
    <property type="match status" value="1"/>
</dbReference>
<dbReference type="STRING" id="519424.AZF04_08400"/>
<sequence length="289" mass="32788">MMSISQYLAFHTLIETGNFTETGLKLNLTQSSISHSINKLEEDLGLSLIIRSRNNIKLTNEGEVVYQYIQNILQQQEQLYSEVANLKKVIGGTIIIGTLPSVSLVLLPKVLAYFEEHHPELDIRLMEGDYDQIEEWIDRDMIDLGFITKPNTKTLEFHSVFTDELVCIMSSNHPLTQKSELQLSLLKNERWIMPSRKTDRDVSKILSDAQIVPNIVYEIAVDQVILTMVNEGLGISILPSSLLVHAPKPLVQKKLSSSYIREVGIAHKRMRHLSPAAKMFIHISQQTAK</sequence>
<dbReference type="GO" id="GO:0005829">
    <property type="term" value="C:cytosol"/>
    <property type="evidence" value="ECO:0007669"/>
    <property type="project" value="TreeGrafter"/>
</dbReference>
<dbReference type="OrthoDB" id="63123at2"/>
<dbReference type="InterPro" id="IPR036388">
    <property type="entry name" value="WH-like_DNA-bd_sf"/>
</dbReference>
<dbReference type="CDD" id="cd05466">
    <property type="entry name" value="PBP2_LTTR_substrate"/>
    <property type="match status" value="1"/>
</dbReference>
<evidence type="ECO:0000313" key="7">
    <source>
        <dbReference type="Proteomes" id="UP000075806"/>
    </source>
</evidence>
<dbReference type="PRINTS" id="PR00039">
    <property type="entry name" value="HTHLYSR"/>
</dbReference>
<dbReference type="InterPro" id="IPR036390">
    <property type="entry name" value="WH_DNA-bd_sf"/>
</dbReference>
<organism evidence="6 7">
    <name type="scientific">Alkalihalobacillus trypoxylicola</name>
    <dbReference type="NCBI Taxonomy" id="519424"/>
    <lineage>
        <taxon>Bacteria</taxon>
        <taxon>Bacillati</taxon>
        <taxon>Bacillota</taxon>
        <taxon>Bacilli</taxon>
        <taxon>Bacillales</taxon>
        <taxon>Bacillaceae</taxon>
        <taxon>Alkalihalobacillus</taxon>
    </lineage>
</organism>
<evidence type="ECO:0000256" key="2">
    <source>
        <dbReference type="ARBA" id="ARBA00023015"/>
    </source>
</evidence>
<dbReference type="AlphaFoldDB" id="A0A161PJP3"/>
<dbReference type="PANTHER" id="PTHR30419:SF28">
    <property type="entry name" value="HTH-TYPE TRANSCRIPTIONAL REGULATOR BSDA"/>
    <property type="match status" value="1"/>
</dbReference>
<evidence type="ECO:0000259" key="5">
    <source>
        <dbReference type="PROSITE" id="PS50931"/>
    </source>
</evidence>
<dbReference type="SUPFAM" id="SSF46785">
    <property type="entry name" value="Winged helix' DNA-binding domain"/>
    <property type="match status" value="1"/>
</dbReference>
<dbReference type="Gene3D" id="3.40.190.290">
    <property type="match status" value="1"/>
</dbReference>
<protein>
    <submittedName>
        <fullName evidence="6">LysR family transcriptional regulator</fullName>
    </submittedName>
</protein>
<proteinExistence type="inferred from homology"/>
<keyword evidence="4" id="KW-0804">Transcription</keyword>
<dbReference type="InterPro" id="IPR050950">
    <property type="entry name" value="HTH-type_LysR_regulators"/>
</dbReference>
<evidence type="ECO:0000256" key="4">
    <source>
        <dbReference type="ARBA" id="ARBA00023163"/>
    </source>
</evidence>
<comment type="similarity">
    <text evidence="1">Belongs to the LysR transcriptional regulatory family.</text>
</comment>
<feature type="domain" description="HTH lysR-type" evidence="5">
    <location>
        <begin position="2"/>
        <end position="59"/>
    </location>
</feature>
<accession>A0A161PJP3</accession>
<keyword evidence="3" id="KW-0238">DNA-binding</keyword>